<sequence length="508" mass="54712">METTVKQTTKISFLIASLFAGLACGGNVHAASVQDGQQQTATAEQYPAWNAGTVYTAGSRVTFNGSVFEAKWWTQNEQPTGTEGNSWKLLGSLQPPVATFYEGIDYTGYGVGLPVGSYTKADLLARGIKDNDLSSLKVTNGYVALLFDAETPIAGSGRIMYATSDRANFFADNFNDVPSSIRIVKKSDAGTGTAPAGFHGTVGSPTRINLSWAKAPGDEIYVVEQLVNGSYQEVQSTLINQSYAILNNLTPGTAYTFRVSAINGNGKTLATAPITLTTWAASNTGGWDHFRAPNIVVTDKAVGSAGSQLVNRVMPNLSKLIADQMLDINRVIYFNENDQINLFTDISFELDPDGYPGWKSGEPPVINMGMSAAHLVNFYNGNGQSDAALVNEVIGVIAHEGTHGYQYTPRNASANNEGSAFVEGLADYVRIELGLHPAAVRRPGALYNAGYSETGFFIKWLTDTKDPNFARKLNASARDMQNWSWDAALRQILGQGLSVLWAEYQASI</sequence>
<evidence type="ECO:0000256" key="1">
    <source>
        <dbReference type="ARBA" id="ARBA00022801"/>
    </source>
</evidence>
<dbReference type="SUPFAM" id="SSF49265">
    <property type="entry name" value="Fibronectin type III"/>
    <property type="match status" value="1"/>
</dbReference>
<organism evidence="4 5">
    <name type="scientific">Andreprevotia lacus DSM 23236</name>
    <dbReference type="NCBI Taxonomy" id="1121001"/>
    <lineage>
        <taxon>Bacteria</taxon>
        <taxon>Pseudomonadati</taxon>
        <taxon>Pseudomonadota</taxon>
        <taxon>Betaproteobacteria</taxon>
        <taxon>Neisseriales</taxon>
        <taxon>Chitinibacteraceae</taxon>
        <taxon>Andreprevotia</taxon>
    </lineage>
</organism>
<feature type="domain" description="Fibronectin type-III" evidence="3">
    <location>
        <begin position="194"/>
        <end position="281"/>
    </location>
</feature>
<protein>
    <submittedName>
        <fullName evidence="4">Fibronectin type III domain-containing protein</fullName>
    </submittedName>
</protein>
<dbReference type="CDD" id="cd00063">
    <property type="entry name" value="FN3"/>
    <property type="match status" value="1"/>
</dbReference>
<keyword evidence="5" id="KW-1185">Reference proteome</keyword>
<dbReference type="Pfam" id="PF04450">
    <property type="entry name" value="BSP"/>
    <property type="match status" value="1"/>
</dbReference>
<accession>A0A1W1XW56</accession>
<dbReference type="GO" id="GO:0004553">
    <property type="term" value="F:hydrolase activity, hydrolyzing O-glycosyl compounds"/>
    <property type="evidence" value="ECO:0007669"/>
    <property type="project" value="InterPro"/>
</dbReference>
<dbReference type="Gene3D" id="2.60.20.10">
    <property type="entry name" value="Crystallins"/>
    <property type="match status" value="1"/>
</dbReference>
<dbReference type="EMBL" id="FWXD01000020">
    <property type="protein sequence ID" value="SMC28092.1"/>
    <property type="molecule type" value="Genomic_DNA"/>
</dbReference>
<dbReference type="OrthoDB" id="9794228at2"/>
<dbReference type="CDD" id="cd12215">
    <property type="entry name" value="ChiC_BD"/>
    <property type="match status" value="1"/>
</dbReference>
<proteinExistence type="predicted"/>
<dbReference type="SUPFAM" id="SSF51055">
    <property type="entry name" value="Carbohydrate binding domain"/>
    <property type="match status" value="1"/>
</dbReference>
<dbReference type="GO" id="GO:0005975">
    <property type="term" value="P:carbohydrate metabolic process"/>
    <property type="evidence" value="ECO:0007669"/>
    <property type="project" value="InterPro"/>
</dbReference>
<dbReference type="SMART" id="SM00060">
    <property type="entry name" value="FN3"/>
    <property type="match status" value="1"/>
</dbReference>
<dbReference type="PROSITE" id="PS51257">
    <property type="entry name" value="PROKAR_LIPOPROTEIN"/>
    <property type="match status" value="1"/>
</dbReference>
<feature type="signal peptide" evidence="2">
    <location>
        <begin position="1"/>
        <end position="30"/>
    </location>
</feature>
<name>A0A1W1XW56_9NEIS</name>
<evidence type="ECO:0000313" key="4">
    <source>
        <dbReference type="EMBL" id="SMC28092.1"/>
    </source>
</evidence>
<dbReference type="SMART" id="SM00495">
    <property type="entry name" value="ChtBD3"/>
    <property type="match status" value="1"/>
</dbReference>
<dbReference type="STRING" id="1121001.SAMN02745857_03115"/>
<gene>
    <name evidence="4" type="ORF">SAMN02745857_03115</name>
</gene>
<dbReference type="AlphaFoldDB" id="A0A1W1XW56"/>
<keyword evidence="1" id="KW-0378">Hydrolase</keyword>
<feature type="chain" id="PRO_5012280569" evidence="2">
    <location>
        <begin position="31"/>
        <end position="508"/>
    </location>
</feature>
<evidence type="ECO:0000313" key="5">
    <source>
        <dbReference type="Proteomes" id="UP000192761"/>
    </source>
</evidence>
<dbReference type="Gene3D" id="2.10.10.20">
    <property type="entry name" value="Carbohydrate-binding module superfamily 5/12"/>
    <property type="match status" value="1"/>
</dbReference>
<dbReference type="InterPro" id="IPR011024">
    <property type="entry name" value="G_crystallin-like"/>
</dbReference>
<dbReference type="Proteomes" id="UP000192761">
    <property type="component" value="Unassembled WGS sequence"/>
</dbReference>
<dbReference type="InterPro" id="IPR036116">
    <property type="entry name" value="FN3_sf"/>
</dbReference>
<dbReference type="PANTHER" id="PTHR33321:SF12">
    <property type="entry name" value="PLANT BASIC SECRETORY PROTEIN (BSP) FAMILY PROTEIN"/>
    <property type="match status" value="1"/>
</dbReference>
<dbReference type="InterPro" id="IPR036573">
    <property type="entry name" value="CBM_sf_5/12"/>
</dbReference>
<dbReference type="Pfam" id="PF00041">
    <property type="entry name" value="fn3"/>
    <property type="match status" value="1"/>
</dbReference>
<dbReference type="InterPro" id="IPR003961">
    <property type="entry name" value="FN3_dom"/>
</dbReference>
<keyword evidence="2" id="KW-0732">Signal</keyword>
<dbReference type="Pfam" id="PF02839">
    <property type="entry name" value="CBM_5_12"/>
    <property type="match status" value="1"/>
</dbReference>
<dbReference type="PROSITE" id="PS50853">
    <property type="entry name" value="FN3"/>
    <property type="match status" value="1"/>
</dbReference>
<reference evidence="4 5" key="1">
    <citation type="submission" date="2017-04" db="EMBL/GenBank/DDBJ databases">
        <authorList>
            <person name="Afonso C.L."/>
            <person name="Miller P.J."/>
            <person name="Scott M.A."/>
            <person name="Spackman E."/>
            <person name="Goraichik I."/>
            <person name="Dimitrov K.M."/>
            <person name="Suarez D.L."/>
            <person name="Swayne D.E."/>
        </authorList>
    </citation>
    <scope>NUCLEOTIDE SEQUENCE [LARGE SCALE GENOMIC DNA]</scope>
    <source>
        <strain evidence="4 5">DSM 23236</strain>
    </source>
</reference>
<evidence type="ECO:0000256" key="2">
    <source>
        <dbReference type="SAM" id="SignalP"/>
    </source>
</evidence>
<evidence type="ECO:0000259" key="3">
    <source>
        <dbReference type="PROSITE" id="PS50853"/>
    </source>
</evidence>
<dbReference type="Gene3D" id="2.60.40.10">
    <property type="entry name" value="Immunoglobulins"/>
    <property type="match status" value="1"/>
</dbReference>
<dbReference type="GO" id="GO:0005576">
    <property type="term" value="C:extracellular region"/>
    <property type="evidence" value="ECO:0007669"/>
    <property type="project" value="InterPro"/>
</dbReference>
<dbReference type="InterPro" id="IPR003610">
    <property type="entry name" value="CBM5/12"/>
</dbReference>
<dbReference type="InterPro" id="IPR013783">
    <property type="entry name" value="Ig-like_fold"/>
</dbReference>
<dbReference type="PANTHER" id="PTHR33321">
    <property type="match status" value="1"/>
</dbReference>
<dbReference type="InterPro" id="IPR007541">
    <property type="entry name" value="Uncharacterised_BSP"/>
</dbReference>
<dbReference type="SUPFAM" id="SSF49695">
    <property type="entry name" value="gamma-Crystallin-like"/>
    <property type="match status" value="1"/>
</dbReference>
<dbReference type="GO" id="GO:0030246">
    <property type="term" value="F:carbohydrate binding"/>
    <property type="evidence" value="ECO:0007669"/>
    <property type="project" value="InterPro"/>
</dbReference>